<reference evidence="2" key="2">
    <citation type="submission" date="2022-03" db="EMBL/GenBank/DDBJ databases">
        <title>Draft title - Genomic analysis of global carrot germplasm unveils the trajectory of domestication and the origin of high carotenoid orange carrot.</title>
        <authorList>
            <person name="Iorizzo M."/>
            <person name="Ellison S."/>
            <person name="Senalik D."/>
            <person name="Macko-Podgorni A."/>
            <person name="Grzebelus D."/>
            <person name="Bostan H."/>
            <person name="Rolling W."/>
            <person name="Curaba J."/>
            <person name="Simon P."/>
        </authorList>
    </citation>
    <scope>NUCLEOTIDE SEQUENCE</scope>
    <source>
        <tissue evidence="2">Leaf</tissue>
    </source>
</reference>
<evidence type="ECO:0000259" key="1">
    <source>
        <dbReference type="Pfam" id="PF00646"/>
    </source>
</evidence>
<dbReference type="InterPro" id="IPR025886">
    <property type="entry name" value="PP2-like"/>
</dbReference>
<evidence type="ECO:0000313" key="2">
    <source>
        <dbReference type="EMBL" id="WOH10647.1"/>
    </source>
</evidence>
<dbReference type="EMBL" id="CP093349">
    <property type="protein sequence ID" value="WOH10647.1"/>
    <property type="molecule type" value="Genomic_DNA"/>
</dbReference>
<organism evidence="2 3">
    <name type="scientific">Daucus carota subsp. sativus</name>
    <name type="common">Carrot</name>
    <dbReference type="NCBI Taxonomy" id="79200"/>
    <lineage>
        <taxon>Eukaryota</taxon>
        <taxon>Viridiplantae</taxon>
        <taxon>Streptophyta</taxon>
        <taxon>Embryophyta</taxon>
        <taxon>Tracheophyta</taxon>
        <taxon>Spermatophyta</taxon>
        <taxon>Magnoliopsida</taxon>
        <taxon>eudicotyledons</taxon>
        <taxon>Gunneridae</taxon>
        <taxon>Pentapetalae</taxon>
        <taxon>asterids</taxon>
        <taxon>campanulids</taxon>
        <taxon>Apiales</taxon>
        <taxon>Apiaceae</taxon>
        <taxon>Apioideae</taxon>
        <taxon>Scandiceae</taxon>
        <taxon>Daucinae</taxon>
        <taxon>Daucus</taxon>
        <taxon>Daucus sect. Daucus</taxon>
    </lineage>
</organism>
<dbReference type="Gene3D" id="1.20.1280.50">
    <property type="match status" value="1"/>
</dbReference>
<dbReference type="InterPro" id="IPR036047">
    <property type="entry name" value="F-box-like_dom_sf"/>
</dbReference>
<dbReference type="CDD" id="cd22162">
    <property type="entry name" value="F-box_AtSKIP3-like"/>
    <property type="match status" value="1"/>
</dbReference>
<dbReference type="Pfam" id="PF14299">
    <property type="entry name" value="PP2"/>
    <property type="match status" value="1"/>
</dbReference>
<dbReference type="AlphaFoldDB" id="A0AAF0XP71"/>
<proteinExistence type="predicted"/>
<dbReference type="KEGG" id="dcr:108195056"/>
<dbReference type="InterPro" id="IPR001810">
    <property type="entry name" value="F-box_dom"/>
</dbReference>
<dbReference type="PANTHER" id="PTHR32278:SF143">
    <property type="entry name" value="F-BOX PROTEIN PP2-B1"/>
    <property type="match status" value="1"/>
</dbReference>
<accession>A0AAF0XP71</accession>
<protein>
    <recommendedName>
        <fullName evidence="1">F-box domain-containing protein</fullName>
    </recommendedName>
</protein>
<evidence type="ECO:0000313" key="3">
    <source>
        <dbReference type="Proteomes" id="UP000077755"/>
    </source>
</evidence>
<gene>
    <name evidence="2" type="ORF">DCAR_0730116</name>
</gene>
<keyword evidence="3" id="KW-1185">Reference proteome</keyword>
<dbReference type="Pfam" id="PF00646">
    <property type="entry name" value="F-box"/>
    <property type="match status" value="1"/>
</dbReference>
<dbReference type="PANTHER" id="PTHR32278">
    <property type="entry name" value="F-BOX DOMAIN-CONTAINING PROTEIN"/>
    <property type="match status" value="1"/>
</dbReference>
<reference evidence="2" key="1">
    <citation type="journal article" date="2016" name="Nat. Genet.">
        <title>A high-quality carrot genome assembly provides new insights into carotenoid accumulation and asterid genome evolution.</title>
        <authorList>
            <person name="Iorizzo M."/>
            <person name="Ellison S."/>
            <person name="Senalik D."/>
            <person name="Zeng P."/>
            <person name="Satapoomin P."/>
            <person name="Huang J."/>
            <person name="Bowman M."/>
            <person name="Iovene M."/>
            <person name="Sanseverino W."/>
            <person name="Cavagnaro P."/>
            <person name="Yildiz M."/>
            <person name="Macko-Podgorni A."/>
            <person name="Moranska E."/>
            <person name="Grzebelus E."/>
            <person name="Grzebelus D."/>
            <person name="Ashrafi H."/>
            <person name="Zheng Z."/>
            <person name="Cheng S."/>
            <person name="Spooner D."/>
            <person name="Van Deynze A."/>
            <person name="Simon P."/>
        </authorList>
    </citation>
    <scope>NUCLEOTIDE SEQUENCE</scope>
    <source>
        <tissue evidence="2">Leaf</tissue>
    </source>
</reference>
<feature type="domain" description="F-box" evidence="1">
    <location>
        <begin position="48"/>
        <end position="79"/>
    </location>
</feature>
<sequence>MEMKAMMCREEEASRECKHVYTKVLEMGDENHDLFKKLPDGFKEKFTQEILSRTSPADVMRLSLVSKSFRASANSDVVWDTFIPPDHRRLALQRNKTFDSSKRLFWYLCCTTELFWSDYPVSGQRCWLDKWSGKIILYIDHKSLAITQLDTDYWKKSDNEPLLGHVIWLEVCGRIPTSRLSPGTTYEAYLVFFLSQYVCYGFHIPIETCVGIPGEESTKAIIHLDPRIAESKSYHHYQKKYTSRELTIVDADSIEVIEVKLGEYFNKKGENRDVEITLKEVKSGRPKCGARFIGIEMRPKQA</sequence>
<dbReference type="SUPFAM" id="SSF81383">
    <property type="entry name" value="F-box domain"/>
    <property type="match status" value="1"/>
</dbReference>
<name>A0AAF0XP71_DAUCS</name>
<dbReference type="Proteomes" id="UP000077755">
    <property type="component" value="Chromosome 7"/>
</dbReference>